<organism evidence="1 2">
    <name type="scientific">Ogataea polymorpha</name>
    <dbReference type="NCBI Taxonomy" id="460523"/>
    <lineage>
        <taxon>Eukaryota</taxon>
        <taxon>Fungi</taxon>
        <taxon>Dikarya</taxon>
        <taxon>Ascomycota</taxon>
        <taxon>Saccharomycotina</taxon>
        <taxon>Pichiomycetes</taxon>
        <taxon>Pichiales</taxon>
        <taxon>Pichiaceae</taxon>
        <taxon>Ogataea</taxon>
    </lineage>
</organism>
<accession>A0A9P8P5E1</accession>
<dbReference type="GO" id="GO:0043047">
    <property type="term" value="F:single-stranded telomeric DNA binding"/>
    <property type="evidence" value="ECO:0007669"/>
    <property type="project" value="InterPro"/>
</dbReference>
<evidence type="ECO:0000313" key="2">
    <source>
        <dbReference type="Proteomes" id="UP000788993"/>
    </source>
</evidence>
<reference evidence="1" key="1">
    <citation type="journal article" date="2021" name="Open Biol.">
        <title>Shared evolutionary footprints suggest mitochondrial oxidative damage underlies multiple complex I losses in fungi.</title>
        <authorList>
            <person name="Schikora-Tamarit M.A."/>
            <person name="Marcet-Houben M."/>
            <person name="Nosek J."/>
            <person name="Gabaldon T."/>
        </authorList>
    </citation>
    <scope>NUCLEOTIDE SEQUENCE</scope>
    <source>
        <strain evidence="1">NCAIM Y.01608</strain>
    </source>
</reference>
<dbReference type="GO" id="GO:0016233">
    <property type="term" value="P:telomere capping"/>
    <property type="evidence" value="ECO:0007669"/>
    <property type="project" value="InterPro"/>
</dbReference>
<keyword evidence="2" id="KW-1185">Reference proteome</keyword>
<dbReference type="InterPro" id="IPR012340">
    <property type="entry name" value="NA-bd_OB-fold"/>
</dbReference>
<dbReference type="EMBL" id="JAEUBD010001178">
    <property type="protein sequence ID" value="KAH3665277.1"/>
    <property type="molecule type" value="Genomic_DNA"/>
</dbReference>
<dbReference type="GO" id="GO:1990879">
    <property type="term" value="C:CST complex"/>
    <property type="evidence" value="ECO:0007669"/>
    <property type="project" value="InterPro"/>
</dbReference>
<reference evidence="1" key="2">
    <citation type="submission" date="2021-01" db="EMBL/GenBank/DDBJ databases">
        <authorList>
            <person name="Schikora-Tamarit M.A."/>
        </authorList>
    </citation>
    <scope>NUCLEOTIDE SEQUENCE</scope>
    <source>
        <strain evidence="1">NCAIM Y.01608</strain>
    </source>
</reference>
<dbReference type="Gene3D" id="2.40.50.140">
    <property type="entry name" value="Nucleic acid-binding proteins"/>
    <property type="match status" value="1"/>
</dbReference>
<dbReference type="Pfam" id="PF12658">
    <property type="entry name" value="Ten1"/>
    <property type="match status" value="1"/>
</dbReference>
<gene>
    <name evidence="1" type="ORF">OGATHE_004092</name>
</gene>
<dbReference type="InterPro" id="IPR024222">
    <property type="entry name" value="Ten1_fungal"/>
</dbReference>
<comment type="caution">
    <text evidence="1">The sequence shown here is derived from an EMBL/GenBank/DDBJ whole genome shotgun (WGS) entry which is preliminary data.</text>
</comment>
<sequence>MGKLVVDMSKLRLVLLEDSRPAYLRLLGQTLGYDEESGVLRINNLVPAYGNETYIPDLQVDMSKIVSRMPLNNPALEPGAIVNVEVAFSGLQSPILALDIYEVKDGSIVNNRMDLLMQMDDVH</sequence>
<proteinExistence type="predicted"/>
<evidence type="ECO:0000313" key="1">
    <source>
        <dbReference type="EMBL" id="KAH3665277.1"/>
    </source>
</evidence>
<name>A0A9P8P5E1_9ASCO</name>
<dbReference type="AlphaFoldDB" id="A0A9P8P5E1"/>
<dbReference type="Proteomes" id="UP000788993">
    <property type="component" value="Unassembled WGS sequence"/>
</dbReference>
<protein>
    <submittedName>
        <fullName evidence="1">Uncharacterized protein</fullName>
    </submittedName>
</protein>